<proteinExistence type="predicted"/>
<feature type="transmembrane region" description="Helical" evidence="3">
    <location>
        <begin position="225"/>
        <end position="242"/>
    </location>
</feature>
<dbReference type="Proteomes" id="UP000198582">
    <property type="component" value="Unassembled WGS sequence"/>
</dbReference>
<feature type="transmembrane region" description="Helical" evidence="3">
    <location>
        <begin position="128"/>
        <end position="145"/>
    </location>
</feature>
<dbReference type="PROSITE" id="PS50893">
    <property type="entry name" value="ABC_TRANSPORTER_2"/>
    <property type="match status" value="1"/>
</dbReference>
<feature type="transmembrane region" description="Helical" evidence="3">
    <location>
        <begin position="101"/>
        <end position="122"/>
    </location>
</feature>
<organism evidence="5 6">
    <name type="scientific">Amycolatopsis saalfeldensis</name>
    <dbReference type="NCBI Taxonomy" id="394193"/>
    <lineage>
        <taxon>Bacteria</taxon>
        <taxon>Bacillati</taxon>
        <taxon>Actinomycetota</taxon>
        <taxon>Actinomycetes</taxon>
        <taxon>Pseudonocardiales</taxon>
        <taxon>Pseudonocardiaceae</taxon>
        <taxon>Amycolatopsis</taxon>
    </lineage>
</organism>
<dbReference type="GO" id="GO:0005524">
    <property type="term" value="F:ATP binding"/>
    <property type="evidence" value="ECO:0007669"/>
    <property type="project" value="UniProtKB-KW"/>
</dbReference>
<evidence type="ECO:0000256" key="1">
    <source>
        <dbReference type="ARBA" id="ARBA00022741"/>
    </source>
</evidence>
<protein>
    <submittedName>
        <fullName evidence="5">ABC transporter</fullName>
    </submittedName>
</protein>
<evidence type="ECO:0000256" key="2">
    <source>
        <dbReference type="ARBA" id="ARBA00022840"/>
    </source>
</evidence>
<accession>A0A1H8RJB6</accession>
<dbReference type="GO" id="GO:0016887">
    <property type="term" value="F:ATP hydrolysis activity"/>
    <property type="evidence" value="ECO:0007669"/>
    <property type="project" value="InterPro"/>
</dbReference>
<dbReference type="SUPFAM" id="SSF52540">
    <property type="entry name" value="P-loop containing nucleoside triphosphate hydrolases"/>
    <property type="match status" value="1"/>
</dbReference>
<keyword evidence="2" id="KW-0067">ATP-binding</keyword>
<dbReference type="EMBL" id="FOEF01000001">
    <property type="protein sequence ID" value="SEO66412.1"/>
    <property type="molecule type" value="Genomic_DNA"/>
</dbReference>
<dbReference type="Gene3D" id="3.40.50.300">
    <property type="entry name" value="P-loop containing nucleotide triphosphate hydrolases"/>
    <property type="match status" value="1"/>
</dbReference>
<dbReference type="SMART" id="SM00382">
    <property type="entry name" value="AAA"/>
    <property type="match status" value="1"/>
</dbReference>
<evidence type="ECO:0000256" key="3">
    <source>
        <dbReference type="SAM" id="Phobius"/>
    </source>
</evidence>
<feature type="transmembrane region" description="Helical" evidence="3">
    <location>
        <begin position="197"/>
        <end position="219"/>
    </location>
</feature>
<dbReference type="InterPro" id="IPR003439">
    <property type="entry name" value="ABC_transporter-like_ATP-bd"/>
</dbReference>
<dbReference type="InterPro" id="IPR003593">
    <property type="entry name" value="AAA+_ATPase"/>
</dbReference>
<gene>
    <name evidence="5" type="ORF">SAMN04489732_101817</name>
</gene>
<keyword evidence="3" id="KW-0472">Membrane</keyword>
<keyword evidence="1" id="KW-0547">Nucleotide-binding</keyword>
<dbReference type="InterPro" id="IPR027417">
    <property type="entry name" value="P-loop_NTPase"/>
</dbReference>
<dbReference type="GO" id="GO:0042626">
    <property type="term" value="F:ATPase-coupled transmembrane transporter activity"/>
    <property type="evidence" value="ECO:0007669"/>
    <property type="project" value="TreeGrafter"/>
</dbReference>
<dbReference type="OrthoDB" id="3237158at2"/>
<dbReference type="RefSeq" id="WP_091612472.1">
    <property type="nucleotide sequence ID" value="NZ_FOEF01000001.1"/>
</dbReference>
<keyword evidence="3" id="KW-1133">Transmembrane helix</keyword>
<dbReference type="InterPro" id="IPR039421">
    <property type="entry name" value="Type_1_exporter"/>
</dbReference>
<dbReference type="PANTHER" id="PTHR24221">
    <property type="entry name" value="ATP-BINDING CASSETTE SUB-FAMILY B"/>
    <property type="match status" value="1"/>
</dbReference>
<dbReference type="AlphaFoldDB" id="A0A1H8RJB6"/>
<feature type="domain" description="ABC transporter" evidence="4">
    <location>
        <begin position="349"/>
        <end position="537"/>
    </location>
</feature>
<reference evidence="5 6" key="1">
    <citation type="submission" date="2016-10" db="EMBL/GenBank/DDBJ databases">
        <authorList>
            <person name="de Groot N.N."/>
        </authorList>
    </citation>
    <scope>NUCLEOTIDE SEQUENCE [LARGE SCALE GENOMIC DNA]</scope>
    <source>
        <strain evidence="5 6">DSM 44993</strain>
    </source>
</reference>
<evidence type="ECO:0000313" key="5">
    <source>
        <dbReference type="EMBL" id="SEO66412.1"/>
    </source>
</evidence>
<evidence type="ECO:0000313" key="6">
    <source>
        <dbReference type="Proteomes" id="UP000198582"/>
    </source>
</evidence>
<feature type="transmembrane region" description="Helical" evidence="3">
    <location>
        <begin position="293"/>
        <end position="310"/>
    </location>
</feature>
<name>A0A1H8RJB6_9PSEU</name>
<evidence type="ECO:0000259" key="4">
    <source>
        <dbReference type="PROSITE" id="PS50893"/>
    </source>
</evidence>
<dbReference type="PANTHER" id="PTHR24221:SF654">
    <property type="entry name" value="ATP-BINDING CASSETTE SUB-FAMILY B MEMBER 6"/>
    <property type="match status" value="1"/>
</dbReference>
<keyword evidence="6" id="KW-1185">Reference proteome</keyword>
<sequence length="538" mass="56134">MTTIDRELPAADWPACREALRPLLGQVPEDAPDGPDPVTAAAEAGGWRAVRVSPGSTVSGTALVLDTAGRAVLLRSGRHPEPVGARAVWQLYAKGLDRPRVPVAVVVTGLLAALVSCASAMLSVRYGWLVPVLAALPIILLLGLRDRLAADAQHRLQSTVEPALWDLLLDPARTGLRTTEPELRAAATTVVSRLRTLVAAAALDALLVTAMVAAAFFALLTVSVGTAWAVLPVAVAGLVALARSARGPAAGLTGDGLDQLLTGTDEIHLYAAERRMLARLRPERPAARPEPRSAAVAAAIPFLLLATVLGIARADVLLAACAVLAQLFLVLGRSDNTVRSVFVVGGEAVRGIRALLAAAKATEVPTLALDLIPGEFVVITGPSGAGKTTLLDRLSAADRGRTGYLRQDADLPRGTVRTVVLGRSPAADDQAWAALGQAGLAEVIRGLPMGLSTVVSGGAGGFSASQLKLLQLARAFARRPRLLLLDEPPDTIAEVVRDQEGVTRVVVSRSPRFLDVADRVLVLGDDVPTNTETRWGNS</sequence>
<dbReference type="STRING" id="394193.SAMN04489732_101817"/>
<dbReference type="Pfam" id="PF00005">
    <property type="entry name" value="ABC_tran"/>
    <property type="match status" value="1"/>
</dbReference>
<keyword evidence="3" id="KW-0812">Transmembrane</keyword>